<protein>
    <submittedName>
        <fullName evidence="2">Uncharacterized protein</fullName>
    </submittedName>
</protein>
<evidence type="ECO:0000313" key="3">
    <source>
        <dbReference type="Proteomes" id="UP001501570"/>
    </source>
</evidence>
<gene>
    <name evidence="2" type="ORF">GCM10023322_01010</name>
</gene>
<dbReference type="RefSeq" id="WP_345625038.1">
    <property type="nucleotide sequence ID" value="NZ_BAABJQ010000001.1"/>
</dbReference>
<name>A0ABP9RG26_9ACTN</name>
<comment type="caution">
    <text evidence="2">The sequence shown here is derived from an EMBL/GenBank/DDBJ whole genome shotgun (WGS) entry which is preliminary data.</text>
</comment>
<feature type="compositionally biased region" description="Basic and acidic residues" evidence="1">
    <location>
        <begin position="50"/>
        <end position="61"/>
    </location>
</feature>
<proteinExistence type="predicted"/>
<sequence>MTEPEFSDPDANLEPGVGPGRDENLDPDRRDLEAPAEDAFEQSMPANPAGEREDSPLNVERDPEVNEWDAIEQAQVVGFDDDYR</sequence>
<evidence type="ECO:0000256" key="1">
    <source>
        <dbReference type="SAM" id="MobiDB-lite"/>
    </source>
</evidence>
<feature type="region of interest" description="Disordered" evidence="1">
    <location>
        <begin position="1"/>
        <end position="61"/>
    </location>
</feature>
<reference evidence="3" key="1">
    <citation type="journal article" date="2019" name="Int. J. Syst. Evol. Microbiol.">
        <title>The Global Catalogue of Microorganisms (GCM) 10K type strain sequencing project: providing services to taxonomists for standard genome sequencing and annotation.</title>
        <authorList>
            <consortium name="The Broad Institute Genomics Platform"/>
            <consortium name="The Broad Institute Genome Sequencing Center for Infectious Disease"/>
            <person name="Wu L."/>
            <person name="Ma J."/>
        </authorList>
    </citation>
    <scope>NUCLEOTIDE SEQUENCE [LARGE SCALE GENOMIC DNA]</scope>
    <source>
        <strain evidence="3">JCM 18304</strain>
    </source>
</reference>
<feature type="compositionally biased region" description="Basic and acidic residues" evidence="1">
    <location>
        <begin position="20"/>
        <end position="33"/>
    </location>
</feature>
<dbReference type="Proteomes" id="UP001501570">
    <property type="component" value="Unassembled WGS sequence"/>
</dbReference>
<accession>A0ABP9RG26</accession>
<dbReference type="EMBL" id="BAABJQ010000001">
    <property type="protein sequence ID" value="GAA5177129.1"/>
    <property type="molecule type" value="Genomic_DNA"/>
</dbReference>
<keyword evidence="3" id="KW-1185">Reference proteome</keyword>
<evidence type="ECO:0000313" key="2">
    <source>
        <dbReference type="EMBL" id="GAA5177129.1"/>
    </source>
</evidence>
<organism evidence="2 3">
    <name type="scientific">Rugosimonospora acidiphila</name>
    <dbReference type="NCBI Taxonomy" id="556531"/>
    <lineage>
        <taxon>Bacteria</taxon>
        <taxon>Bacillati</taxon>
        <taxon>Actinomycetota</taxon>
        <taxon>Actinomycetes</taxon>
        <taxon>Micromonosporales</taxon>
        <taxon>Micromonosporaceae</taxon>
        <taxon>Rugosimonospora</taxon>
    </lineage>
</organism>